<protein>
    <submittedName>
        <fullName evidence="4">LCP family protein</fullName>
    </submittedName>
</protein>
<feature type="domain" description="Cell envelope-related transcriptional attenuator" evidence="3">
    <location>
        <begin position="108"/>
        <end position="268"/>
    </location>
</feature>
<dbReference type="Gene3D" id="3.40.630.190">
    <property type="entry name" value="LCP protein"/>
    <property type="match status" value="1"/>
</dbReference>
<dbReference type="InterPro" id="IPR050922">
    <property type="entry name" value="LytR/CpsA/Psr_CW_biosynth"/>
</dbReference>
<dbReference type="Proteomes" id="UP000740557">
    <property type="component" value="Unassembled WGS sequence"/>
</dbReference>
<dbReference type="PANTHER" id="PTHR33392">
    <property type="entry name" value="POLYISOPRENYL-TEICHOIC ACID--PEPTIDOGLYCAN TEICHOIC ACID TRANSFERASE TAGU"/>
    <property type="match status" value="1"/>
</dbReference>
<dbReference type="EMBL" id="JAGQNX010000073">
    <property type="protein sequence ID" value="MCA9308369.1"/>
    <property type="molecule type" value="Genomic_DNA"/>
</dbReference>
<reference evidence="4" key="2">
    <citation type="journal article" date="2021" name="Microbiome">
        <title>Successional dynamics and alternative stable states in a saline activated sludge microbial community over 9 years.</title>
        <authorList>
            <person name="Wang Y."/>
            <person name="Ye J."/>
            <person name="Ju F."/>
            <person name="Liu L."/>
            <person name="Boyd J.A."/>
            <person name="Deng Y."/>
            <person name="Parks D.H."/>
            <person name="Jiang X."/>
            <person name="Yin X."/>
            <person name="Woodcroft B.J."/>
            <person name="Tyson G.W."/>
            <person name="Hugenholtz P."/>
            <person name="Polz M.F."/>
            <person name="Zhang T."/>
        </authorList>
    </citation>
    <scope>NUCLEOTIDE SEQUENCE</scope>
    <source>
        <strain evidence="4">HKST-UBA79</strain>
    </source>
</reference>
<gene>
    <name evidence="4" type="ORF">KC980_02565</name>
</gene>
<comment type="caution">
    <text evidence="4">The sequence shown here is derived from an EMBL/GenBank/DDBJ whole genome shotgun (WGS) entry which is preliminary data.</text>
</comment>
<sequence>MNYSYMDDSYSKKYGYSALKNSDVSDNKRVNSDMSKKGYSKIIVITVILFVLLCVVWFSSETLKSLFNPVSVAQEFSTSQLSTTDGRVNVLLLGSDKRTVPLGSNELTDTILVASIDVHSGDAVLISLPRDLWVTHPNNYESKVNAVYALSGVDALSHVLEDVLGLKVHYYAVINFDLFTKVIDEMGGLDINVERSFTDSLYPIAGKEDAPVESDRYETVHFNAGVQKMDGATALKYVRSRKGDNGEGTDFARAKRQQNVISALKTKAFSMRTVFDPTKVIGLYKTYSENVDTNVDILAAQGFLALSQNVEPGSIKSIVLDDRSSSSEGGLLYAPEDTTLYGGAYVLVPRSGDYSQLRAYVQRFLFGE</sequence>
<feature type="transmembrane region" description="Helical" evidence="2">
    <location>
        <begin position="38"/>
        <end position="58"/>
    </location>
</feature>
<dbReference type="NCBIfam" id="TIGR00350">
    <property type="entry name" value="lytR_cpsA_psr"/>
    <property type="match status" value="1"/>
</dbReference>
<dbReference type="PANTHER" id="PTHR33392:SF6">
    <property type="entry name" value="POLYISOPRENYL-TEICHOIC ACID--PEPTIDOGLYCAN TEICHOIC ACID TRANSFERASE TAGU"/>
    <property type="match status" value="1"/>
</dbReference>
<keyword evidence="2" id="KW-0812">Transmembrane</keyword>
<organism evidence="4 5">
    <name type="scientific">candidate division WWE3 bacterium</name>
    <dbReference type="NCBI Taxonomy" id="2053526"/>
    <lineage>
        <taxon>Bacteria</taxon>
        <taxon>Katanobacteria</taxon>
    </lineage>
</organism>
<proteinExistence type="inferred from homology"/>
<keyword evidence="2" id="KW-0472">Membrane</keyword>
<evidence type="ECO:0000313" key="5">
    <source>
        <dbReference type="Proteomes" id="UP000740557"/>
    </source>
</evidence>
<dbReference type="InterPro" id="IPR004474">
    <property type="entry name" value="LytR_CpsA_psr"/>
</dbReference>
<dbReference type="Pfam" id="PF03816">
    <property type="entry name" value="LytR_cpsA_psr"/>
    <property type="match status" value="1"/>
</dbReference>
<comment type="similarity">
    <text evidence="1">Belongs to the LytR/CpsA/Psr (LCP) family.</text>
</comment>
<evidence type="ECO:0000313" key="4">
    <source>
        <dbReference type="EMBL" id="MCA9308369.1"/>
    </source>
</evidence>
<reference evidence="4" key="1">
    <citation type="submission" date="2020-04" db="EMBL/GenBank/DDBJ databases">
        <authorList>
            <person name="Zhang T."/>
        </authorList>
    </citation>
    <scope>NUCLEOTIDE SEQUENCE</scope>
    <source>
        <strain evidence="4">HKST-UBA79</strain>
    </source>
</reference>
<evidence type="ECO:0000259" key="3">
    <source>
        <dbReference type="Pfam" id="PF03816"/>
    </source>
</evidence>
<name>A0A955EBD4_UNCKA</name>
<accession>A0A955EBD4</accession>
<evidence type="ECO:0000256" key="2">
    <source>
        <dbReference type="SAM" id="Phobius"/>
    </source>
</evidence>
<dbReference type="AlphaFoldDB" id="A0A955EBD4"/>
<keyword evidence="2" id="KW-1133">Transmembrane helix</keyword>
<evidence type="ECO:0000256" key="1">
    <source>
        <dbReference type="ARBA" id="ARBA00006068"/>
    </source>
</evidence>